<proteinExistence type="predicted"/>
<accession>A0A6B0U9U5</accession>
<dbReference type="EMBL" id="GIFC01007249">
    <property type="protein sequence ID" value="MXU89332.1"/>
    <property type="molecule type" value="Transcribed_RNA"/>
</dbReference>
<reference evidence="1" key="1">
    <citation type="submission" date="2019-12" db="EMBL/GenBank/DDBJ databases">
        <title>An insight into the sialome of adult female Ixodes ricinus ticks feeding for 6 days.</title>
        <authorList>
            <person name="Perner J."/>
            <person name="Ribeiro J.M.C."/>
        </authorList>
    </citation>
    <scope>NUCLEOTIDE SEQUENCE</scope>
    <source>
        <strain evidence="1">Semi-engorged</strain>
        <tissue evidence="1">Salivary glands</tissue>
    </source>
</reference>
<evidence type="ECO:0000313" key="1">
    <source>
        <dbReference type="EMBL" id="MXU89332.1"/>
    </source>
</evidence>
<organism evidence="1">
    <name type="scientific">Ixodes ricinus</name>
    <name type="common">Common tick</name>
    <name type="synonym">Acarus ricinus</name>
    <dbReference type="NCBI Taxonomy" id="34613"/>
    <lineage>
        <taxon>Eukaryota</taxon>
        <taxon>Metazoa</taxon>
        <taxon>Ecdysozoa</taxon>
        <taxon>Arthropoda</taxon>
        <taxon>Chelicerata</taxon>
        <taxon>Arachnida</taxon>
        <taxon>Acari</taxon>
        <taxon>Parasitiformes</taxon>
        <taxon>Ixodida</taxon>
        <taxon>Ixodoidea</taxon>
        <taxon>Ixodidae</taxon>
        <taxon>Ixodinae</taxon>
        <taxon>Ixodes</taxon>
    </lineage>
</organism>
<protein>
    <submittedName>
        <fullName evidence="1">Uncharacterized protein</fullName>
    </submittedName>
</protein>
<dbReference type="AlphaFoldDB" id="A0A6B0U9U5"/>
<sequence>MPALLMSTSSLASVSTMSRANLRTDLKDAKSKCLTTTLWPVSDRISRAASLAFSRFRHARMTRALRRASSMAVSFPMPALPPVMMTVLPSICCVDRQTPLVHTVTAL</sequence>
<name>A0A6B0U9U5_IXORI</name>